<name>A0A401IPE4_9VIRU</name>
<evidence type="ECO:0000256" key="1">
    <source>
        <dbReference type="SAM" id="Phobius"/>
    </source>
</evidence>
<comment type="caution">
    <text evidence="2">The sequence shown here is derived from an EMBL/GenBank/DDBJ whole genome shotgun (WGS) entry which is preliminary data.</text>
</comment>
<feature type="transmembrane region" description="Helical" evidence="1">
    <location>
        <begin position="87"/>
        <end position="108"/>
    </location>
</feature>
<keyword evidence="1" id="KW-0812">Transmembrane</keyword>
<dbReference type="EMBL" id="BFCE01000004">
    <property type="protein sequence ID" value="GBG35485.1"/>
    <property type="molecule type" value="Genomic_DNA"/>
</dbReference>
<organism evidence="2">
    <name type="scientific">Metapenaeus ensis nimavirus</name>
    <dbReference type="NCBI Taxonomy" id="2133794"/>
    <lineage>
        <taxon>Viruses</taxon>
        <taxon>Viruses incertae sedis</taxon>
        <taxon>Naldaviricetes</taxon>
        <taxon>Nimaviridae</taxon>
    </lineage>
</organism>
<evidence type="ECO:0000313" key="2">
    <source>
        <dbReference type="EMBL" id="GBG35485.1"/>
    </source>
</evidence>
<accession>A0A401IPE4</accession>
<protein>
    <submittedName>
        <fullName evidence="2">Wsv414-like protein</fullName>
    </submittedName>
</protein>
<sequence>MASTLSAVRPVNLNAGGGMAPPAEELIGAMSVARIGIIILTVISICIIILSAMNIKMGHGATTTHENKTQDEAEEKKETYPNKFRDYIILGAAILSTLVSVPSAMMTYPKSKK</sequence>
<reference evidence="2" key="1">
    <citation type="journal article" date="2018" name="J. Virol.">
        <title>Crustacean Genome Exploration Reveals the Evolutionary Origin of White Spot Syndrome Virus.</title>
        <authorList>
            <person name="Kawato S."/>
            <person name="Shitara A."/>
            <person name="Wang Y."/>
            <person name="Nozaki R."/>
            <person name="Kondo H."/>
            <person name="Hirono I."/>
        </authorList>
    </citation>
    <scope>NUCLEOTIDE SEQUENCE</scope>
    <source>
        <strain evidence="2">Mikawa-1</strain>
    </source>
</reference>
<keyword evidence="1" id="KW-1133">Transmembrane helix</keyword>
<proteinExistence type="predicted"/>
<feature type="transmembrane region" description="Helical" evidence="1">
    <location>
        <begin position="26"/>
        <end position="50"/>
    </location>
</feature>
<keyword evidence="1" id="KW-0472">Membrane</keyword>